<dbReference type="NCBIfam" id="TIGR00525">
    <property type="entry name" value="folB"/>
    <property type="match status" value="1"/>
</dbReference>
<keyword evidence="9" id="KW-1185">Reference proteome</keyword>
<dbReference type="EC" id="4.1.2.25" evidence="6"/>
<organism evidence="8 9">
    <name type="scientific">Candidatus Litorirhabdus singularis</name>
    <dbReference type="NCBI Taxonomy" id="2518993"/>
    <lineage>
        <taxon>Bacteria</taxon>
        <taxon>Pseudomonadati</taxon>
        <taxon>Pseudomonadota</taxon>
        <taxon>Gammaproteobacteria</taxon>
        <taxon>Cellvibrionales</taxon>
        <taxon>Halieaceae</taxon>
        <taxon>Candidatus Litorirhabdus</taxon>
    </lineage>
</organism>
<comment type="similarity">
    <text evidence="3 6">Belongs to the DHNA family.</text>
</comment>
<dbReference type="Pfam" id="PF02152">
    <property type="entry name" value="FolB"/>
    <property type="match status" value="1"/>
</dbReference>
<dbReference type="SUPFAM" id="SSF55620">
    <property type="entry name" value="Tetrahydrobiopterin biosynthesis enzymes-like"/>
    <property type="match status" value="1"/>
</dbReference>
<comment type="caution">
    <text evidence="8">The sequence shown here is derived from an EMBL/GenBank/DDBJ whole genome shotgun (WGS) entry which is preliminary data.</text>
</comment>
<keyword evidence="5 6" id="KW-0456">Lyase</keyword>
<dbReference type="NCBIfam" id="TIGR00526">
    <property type="entry name" value="folB_dom"/>
    <property type="match status" value="1"/>
</dbReference>
<dbReference type="Gene3D" id="3.30.1130.10">
    <property type="match status" value="1"/>
</dbReference>
<evidence type="ECO:0000259" key="7">
    <source>
        <dbReference type="SMART" id="SM00905"/>
    </source>
</evidence>
<comment type="pathway">
    <text evidence="2 6">Cofactor biosynthesis; tetrahydrofolate biosynthesis; 2-amino-4-hydroxy-6-hydroxymethyl-7,8-dihydropteridine diphosphate from 7,8-dihydroneopterin triphosphate: step 3/4.</text>
</comment>
<dbReference type="InterPro" id="IPR006157">
    <property type="entry name" value="FolB_dom"/>
</dbReference>
<evidence type="ECO:0000256" key="6">
    <source>
        <dbReference type="RuleBase" id="RU362079"/>
    </source>
</evidence>
<evidence type="ECO:0000313" key="8">
    <source>
        <dbReference type="EMBL" id="MCX2983366.1"/>
    </source>
</evidence>
<dbReference type="PANTHER" id="PTHR42844">
    <property type="entry name" value="DIHYDRONEOPTERIN ALDOLASE 1-RELATED"/>
    <property type="match status" value="1"/>
</dbReference>
<name>A0ABT3TM06_9GAMM</name>
<dbReference type="InterPro" id="IPR043133">
    <property type="entry name" value="GTP-CH-I_C/QueF"/>
</dbReference>
<reference evidence="8" key="1">
    <citation type="submission" date="2019-02" db="EMBL/GenBank/DDBJ databases">
        <authorList>
            <person name="Li S.-H."/>
        </authorList>
    </citation>
    <scope>NUCLEOTIDE SEQUENCE</scope>
    <source>
        <strain evidence="8">IMCC14734</strain>
    </source>
</reference>
<dbReference type="Proteomes" id="UP001143362">
    <property type="component" value="Unassembled WGS sequence"/>
</dbReference>
<dbReference type="SMART" id="SM00905">
    <property type="entry name" value="FolB"/>
    <property type="match status" value="1"/>
</dbReference>
<evidence type="ECO:0000256" key="2">
    <source>
        <dbReference type="ARBA" id="ARBA00005013"/>
    </source>
</evidence>
<dbReference type="RefSeq" id="WP_279247401.1">
    <property type="nucleotide sequence ID" value="NZ_SHNN01000007.1"/>
</dbReference>
<protein>
    <recommendedName>
        <fullName evidence="6">7,8-dihydroneopterin aldolase</fullName>
        <ecNumber evidence="6">4.1.2.25</ecNumber>
    </recommendedName>
</protein>
<dbReference type="PANTHER" id="PTHR42844:SF1">
    <property type="entry name" value="DIHYDRONEOPTERIN ALDOLASE 1-RELATED"/>
    <property type="match status" value="1"/>
</dbReference>
<accession>A0ABT3TM06</accession>
<comment type="catalytic activity">
    <reaction evidence="1 6">
        <text>7,8-dihydroneopterin = 6-hydroxymethyl-7,8-dihydropterin + glycolaldehyde</text>
        <dbReference type="Rhea" id="RHEA:10540"/>
        <dbReference type="ChEBI" id="CHEBI:17001"/>
        <dbReference type="ChEBI" id="CHEBI:17071"/>
        <dbReference type="ChEBI" id="CHEBI:44841"/>
        <dbReference type="EC" id="4.1.2.25"/>
    </reaction>
</comment>
<dbReference type="InterPro" id="IPR006156">
    <property type="entry name" value="Dihydroneopterin_aldolase"/>
</dbReference>
<keyword evidence="4 6" id="KW-0289">Folate biosynthesis</keyword>
<evidence type="ECO:0000256" key="3">
    <source>
        <dbReference type="ARBA" id="ARBA00005708"/>
    </source>
</evidence>
<proteinExistence type="inferred from homology"/>
<feature type="domain" description="Dihydroneopterin aldolase/epimerase" evidence="7">
    <location>
        <begin position="4"/>
        <end position="114"/>
    </location>
</feature>
<comment type="function">
    <text evidence="6">Catalyzes the conversion of 7,8-dihydroneopterin to 6-hydroxymethyl-7,8-dihydropterin.</text>
</comment>
<dbReference type="GO" id="GO:0004150">
    <property type="term" value="F:dihydroneopterin aldolase activity"/>
    <property type="evidence" value="ECO:0007669"/>
    <property type="project" value="UniProtKB-EC"/>
</dbReference>
<evidence type="ECO:0000313" key="9">
    <source>
        <dbReference type="Proteomes" id="UP001143362"/>
    </source>
</evidence>
<gene>
    <name evidence="8" type="primary">folB</name>
    <name evidence="8" type="ORF">EYC98_21100</name>
</gene>
<evidence type="ECO:0000256" key="5">
    <source>
        <dbReference type="ARBA" id="ARBA00023239"/>
    </source>
</evidence>
<dbReference type="CDD" id="cd00534">
    <property type="entry name" value="DHNA_DHNTPE"/>
    <property type="match status" value="1"/>
</dbReference>
<evidence type="ECO:0000256" key="4">
    <source>
        <dbReference type="ARBA" id="ARBA00022909"/>
    </source>
</evidence>
<sequence>MDIIYISQLRIDTYIGVHEWEQQQRQTVVIDLELGSDVAHTAATDDLSTTADYAAISARLLNMIENQHFRLLETLAEQIAQVLQEEFGVPWLQLRLGKPGAVPQADDVGVIIERGEQS</sequence>
<dbReference type="EMBL" id="SHNN01000007">
    <property type="protein sequence ID" value="MCX2983366.1"/>
    <property type="molecule type" value="Genomic_DNA"/>
</dbReference>
<evidence type="ECO:0000256" key="1">
    <source>
        <dbReference type="ARBA" id="ARBA00001353"/>
    </source>
</evidence>